<name>A0A9W4X5R3_9FLAO</name>
<keyword evidence="2" id="KW-0540">Nuclease</keyword>
<sequence>MAKNYWSKEELILAFNLYLKITFGKTHTKNPEIIKLAIHINRTPSSIVMRLGNFASIDPFHINRGISGLKNGMNQVQPIWDEFFHNQEELIFLSEQILAQKEQTSIESKYENILFDIKNLKGEDVRRVVKTRVNQSVFRQMVLSNYNNKCSITGIDIPELLFASHIIPWSKNEEHRLNPENGICFSALYDKAFDKGLIGINTNHEIIFSDSIKKKKDTEFFNRYFASIENQQIIVAQKYSPRKEFLEYHLDTIFNKQTTS</sequence>
<feature type="domain" description="HNH nuclease" evidence="1">
    <location>
        <begin position="150"/>
        <end position="201"/>
    </location>
</feature>
<protein>
    <submittedName>
        <fullName evidence="2">Restriction endonuclease</fullName>
    </submittedName>
</protein>
<keyword evidence="2" id="KW-0378">Hydrolase</keyword>
<accession>A0A9W4X5R3</accession>
<evidence type="ECO:0000259" key="1">
    <source>
        <dbReference type="Pfam" id="PF13391"/>
    </source>
</evidence>
<evidence type="ECO:0000313" key="3">
    <source>
        <dbReference type="Proteomes" id="UP001152749"/>
    </source>
</evidence>
<dbReference type="GO" id="GO:0004519">
    <property type="term" value="F:endonuclease activity"/>
    <property type="evidence" value="ECO:0007669"/>
    <property type="project" value="UniProtKB-KW"/>
</dbReference>
<evidence type="ECO:0000313" key="2">
    <source>
        <dbReference type="EMBL" id="CAI2766319.1"/>
    </source>
</evidence>
<keyword evidence="2" id="KW-0255">Endonuclease</keyword>
<dbReference type="Proteomes" id="UP001152749">
    <property type="component" value="Chromosome"/>
</dbReference>
<dbReference type="KEGG" id="fcs:TRV642_1334"/>
<dbReference type="Pfam" id="PF13391">
    <property type="entry name" value="HNH_2"/>
    <property type="match status" value="1"/>
</dbReference>
<proteinExistence type="predicted"/>
<gene>
    <name evidence="2" type="ORF">TRV642_1334</name>
</gene>
<reference evidence="2" key="1">
    <citation type="submission" date="2022-09" db="EMBL/GenBank/DDBJ databases">
        <authorList>
            <person name="Duchaud E."/>
        </authorList>
    </citation>
    <scope>NUCLEOTIDE SEQUENCE</scope>
    <source>
        <strain evidence="2">TRV642</strain>
    </source>
</reference>
<dbReference type="InterPro" id="IPR003615">
    <property type="entry name" value="HNH_nuc"/>
</dbReference>
<organism evidence="2 3">
    <name type="scientific">Flavobacterium collinsii</name>
    <dbReference type="NCBI Taxonomy" id="1114861"/>
    <lineage>
        <taxon>Bacteria</taxon>
        <taxon>Pseudomonadati</taxon>
        <taxon>Bacteroidota</taxon>
        <taxon>Flavobacteriia</taxon>
        <taxon>Flavobacteriales</taxon>
        <taxon>Flavobacteriaceae</taxon>
        <taxon>Flavobacterium</taxon>
    </lineage>
</organism>
<dbReference type="RefSeq" id="WP_263362471.1">
    <property type="nucleotide sequence ID" value="NZ_OX336425.1"/>
</dbReference>
<dbReference type="EMBL" id="OX336425">
    <property type="protein sequence ID" value="CAI2766319.1"/>
    <property type="molecule type" value="Genomic_DNA"/>
</dbReference>
<dbReference type="AlphaFoldDB" id="A0A9W4X5R3"/>